<keyword evidence="13" id="KW-1185">Reference proteome</keyword>
<keyword evidence="4 7" id="KW-0665">Pyrimidine biosynthesis</keyword>
<dbReference type="Pfam" id="PF00215">
    <property type="entry name" value="OMPdecase"/>
    <property type="match status" value="1"/>
</dbReference>
<dbReference type="EC" id="4.1.1.23" evidence="7"/>
<feature type="binding site" evidence="7 9">
    <location>
        <position position="121"/>
    </location>
    <ligand>
        <name>substrate</name>
    </ligand>
</feature>
<comment type="catalytic activity">
    <reaction evidence="6 7 10">
        <text>orotidine 5'-phosphate + H(+) = UMP + CO2</text>
        <dbReference type="Rhea" id="RHEA:11596"/>
        <dbReference type="ChEBI" id="CHEBI:15378"/>
        <dbReference type="ChEBI" id="CHEBI:16526"/>
        <dbReference type="ChEBI" id="CHEBI:57538"/>
        <dbReference type="ChEBI" id="CHEBI:57865"/>
        <dbReference type="EC" id="4.1.1.23"/>
    </reaction>
</comment>
<feature type="domain" description="Orotidine 5'-phosphate decarboxylase" evidence="11">
    <location>
        <begin position="3"/>
        <end position="230"/>
    </location>
</feature>
<evidence type="ECO:0000256" key="3">
    <source>
        <dbReference type="ARBA" id="ARBA00022793"/>
    </source>
</evidence>
<evidence type="ECO:0000256" key="1">
    <source>
        <dbReference type="ARBA" id="ARBA00002356"/>
    </source>
</evidence>
<comment type="similarity">
    <text evidence="7">Belongs to the OMP decarboxylase family. Type 1 subfamily.</text>
</comment>
<evidence type="ECO:0000313" key="13">
    <source>
        <dbReference type="Proteomes" id="UP000198771"/>
    </source>
</evidence>
<dbReference type="GO" id="GO:0005829">
    <property type="term" value="C:cytosol"/>
    <property type="evidence" value="ECO:0007669"/>
    <property type="project" value="TreeGrafter"/>
</dbReference>
<evidence type="ECO:0000256" key="2">
    <source>
        <dbReference type="ARBA" id="ARBA00004861"/>
    </source>
</evidence>
<evidence type="ECO:0000313" key="12">
    <source>
        <dbReference type="EMBL" id="SDB25658.1"/>
    </source>
</evidence>
<keyword evidence="3 7" id="KW-0210">Decarboxylase</keyword>
<comment type="subunit">
    <text evidence="7">Homodimer.</text>
</comment>
<dbReference type="PANTHER" id="PTHR32119:SF2">
    <property type="entry name" value="OROTIDINE 5'-PHOSPHATE DECARBOXYLASE"/>
    <property type="match status" value="1"/>
</dbReference>
<dbReference type="InterPro" id="IPR018089">
    <property type="entry name" value="OMPdecase_AS"/>
</dbReference>
<dbReference type="RefSeq" id="WP_092118658.1">
    <property type="nucleotide sequence ID" value="NZ_FMXO01000006.1"/>
</dbReference>
<evidence type="ECO:0000256" key="4">
    <source>
        <dbReference type="ARBA" id="ARBA00022975"/>
    </source>
</evidence>
<dbReference type="PROSITE" id="PS00156">
    <property type="entry name" value="OMPDECASE"/>
    <property type="match status" value="1"/>
</dbReference>
<feature type="binding site" evidence="7">
    <location>
        <begin position="58"/>
        <end position="67"/>
    </location>
    <ligand>
        <name>substrate</name>
    </ligand>
</feature>
<dbReference type="UniPathway" id="UPA00070">
    <property type="reaction ID" value="UER00120"/>
</dbReference>
<feature type="binding site" evidence="7 9">
    <location>
        <position position="214"/>
    </location>
    <ligand>
        <name>substrate</name>
    </ligand>
</feature>
<evidence type="ECO:0000259" key="11">
    <source>
        <dbReference type="SMART" id="SM00934"/>
    </source>
</evidence>
<dbReference type="PANTHER" id="PTHR32119">
    <property type="entry name" value="OROTIDINE 5'-PHOSPHATE DECARBOXYLASE"/>
    <property type="match status" value="1"/>
</dbReference>
<evidence type="ECO:0000256" key="8">
    <source>
        <dbReference type="PIRSR" id="PIRSR614732-1"/>
    </source>
</evidence>
<dbReference type="InterPro" id="IPR011060">
    <property type="entry name" value="RibuloseP-bd_barrel"/>
</dbReference>
<dbReference type="NCBIfam" id="NF001273">
    <property type="entry name" value="PRK00230.1"/>
    <property type="match status" value="1"/>
</dbReference>
<dbReference type="GO" id="GO:0004590">
    <property type="term" value="F:orotidine-5'-phosphate decarboxylase activity"/>
    <property type="evidence" value="ECO:0007669"/>
    <property type="project" value="UniProtKB-UniRule"/>
</dbReference>
<dbReference type="SMART" id="SM00934">
    <property type="entry name" value="OMPdecase"/>
    <property type="match status" value="1"/>
</dbReference>
<keyword evidence="5 7" id="KW-0456">Lyase</keyword>
<dbReference type="InterPro" id="IPR001754">
    <property type="entry name" value="OMPdeCOase_dom"/>
</dbReference>
<dbReference type="InterPro" id="IPR047596">
    <property type="entry name" value="OMPdecase_bac"/>
</dbReference>
<evidence type="ECO:0000256" key="9">
    <source>
        <dbReference type="PIRSR" id="PIRSR614732-2"/>
    </source>
</evidence>
<feature type="binding site" evidence="7 9">
    <location>
        <position position="31"/>
    </location>
    <ligand>
        <name>substrate</name>
    </ligand>
</feature>
<feature type="binding site" evidence="7 9">
    <location>
        <position position="9"/>
    </location>
    <ligand>
        <name>substrate</name>
    </ligand>
</feature>
<feature type="active site" description="Proton donor" evidence="7">
    <location>
        <position position="60"/>
    </location>
</feature>
<accession>A0A1G6BYJ8</accession>
<feature type="active site" description="For OMPdecase activity" evidence="8">
    <location>
        <position position="63"/>
    </location>
</feature>
<reference evidence="12 13" key="1">
    <citation type="submission" date="2016-10" db="EMBL/GenBank/DDBJ databases">
        <authorList>
            <person name="de Groot N.N."/>
        </authorList>
    </citation>
    <scope>NUCLEOTIDE SEQUENCE [LARGE SCALE GENOMIC DNA]</scope>
    <source>
        <strain evidence="12 13">ASO4-2</strain>
    </source>
</reference>
<evidence type="ECO:0000256" key="7">
    <source>
        <dbReference type="HAMAP-Rule" id="MF_01200"/>
    </source>
</evidence>
<evidence type="ECO:0000256" key="10">
    <source>
        <dbReference type="RuleBase" id="RU000512"/>
    </source>
</evidence>
<protein>
    <recommendedName>
        <fullName evidence="7">Orotidine 5'-phosphate decarboxylase</fullName>
        <ecNumber evidence="7">4.1.1.23</ecNumber>
    </recommendedName>
    <alternativeName>
        <fullName evidence="7">OMP decarboxylase</fullName>
        <shortName evidence="7">OMPDCase</shortName>
        <shortName evidence="7">OMPdecase</shortName>
    </alternativeName>
</protein>
<name>A0A1G6BYJ8_9BACT</name>
<feature type="active site" description="For OMPdecase activity" evidence="8">
    <location>
        <position position="58"/>
    </location>
</feature>
<comment type="function">
    <text evidence="1 7">Catalyzes the decarboxylation of orotidine 5'-monophosphate (OMP) to uridine 5'-monophosphate (UMP).</text>
</comment>
<evidence type="ECO:0000256" key="5">
    <source>
        <dbReference type="ARBA" id="ARBA00023239"/>
    </source>
</evidence>
<dbReference type="InterPro" id="IPR013785">
    <property type="entry name" value="Aldolase_TIM"/>
</dbReference>
<gene>
    <name evidence="7" type="primary">pyrF</name>
    <name evidence="12" type="ORF">SAMN05660653_01214</name>
</gene>
<dbReference type="HAMAP" id="MF_01200_B">
    <property type="entry name" value="OMPdecase_type1_B"/>
    <property type="match status" value="1"/>
</dbReference>
<dbReference type="SUPFAM" id="SSF51366">
    <property type="entry name" value="Ribulose-phoshate binding barrel"/>
    <property type="match status" value="1"/>
</dbReference>
<comment type="pathway">
    <text evidence="2 7 10">Pyrimidine metabolism; UMP biosynthesis via de novo pathway; UMP from orotate: step 2/2.</text>
</comment>
<feature type="binding site" evidence="7 9">
    <location>
        <position position="215"/>
    </location>
    <ligand>
        <name>substrate</name>
    </ligand>
</feature>
<feature type="binding site" evidence="7 9">
    <location>
        <position position="181"/>
    </location>
    <ligand>
        <name>substrate</name>
    </ligand>
</feature>
<proteinExistence type="inferred from homology"/>
<dbReference type="EMBL" id="FMXO01000006">
    <property type="protein sequence ID" value="SDB25658.1"/>
    <property type="molecule type" value="Genomic_DNA"/>
</dbReference>
<dbReference type="InterPro" id="IPR014732">
    <property type="entry name" value="OMPdecase"/>
</dbReference>
<evidence type="ECO:0000256" key="6">
    <source>
        <dbReference type="ARBA" id="ARBA00049157"/>
    </source>
</evidence>
<dbReference type="CDD" id="cd04725">
    <property type="entry name" value="OMP_decarboxylase_like"/>
    <property type="match status" value="1"/>
</dbReference>
<sequence>MAELIVALDTPDLDSALELVDQLRPRVQWFKIGLELFSAHGPRAVEVLRERECKIFLDLKYLDIPNTVRSATRIASGLGVNMLTVHLSGGQRMIQAALDGCLEGSTSSQLVPMVLGVTMLTSLDQPDVAWMDNNRTPSELAEILAEQGRTWGIQGVVCSVLEASRIKKLWPSCLCITPGIRNHNTSTSSPPDDQSRIATPATAVAAGADFLVVGRPITKAVNPAQSAADMLVSIAKG</sequence>
<dbReference type="STRING" id="617002.SAMN05660653_01214"/>
<dbReference type="OrthoDB" id="9806203at2"/>
<dbReference type="NCBIfam" id="TIGR01740">
    <property type="entry name" value="pyrF"/>
    <property type="match status" value="1"/>
</dbReference>
<feature type="binding site" evidence="7 9">
    <location>
        <position position="194"/>
    </location>
    <ligand>
        <name>substrate</name>
    </ligand>
</feature>
<feature type="active site" description="For OMPdecase activity" evidence="8">
    <location>
        <position position="60"/>
    </location>
</feature>
<dbReference type="GO" id="GO:0006207">
    <property type="term" value="P:'de novo' pyrimidine nucleobase biosynthetic process"/>
    <property type="evidence" value="ECO:0007669"/>
    <property type="project" value="InterPro"/>
</dbReference>
<dbReference type="Proteomes" id="UP000198771">
    <property type="component" value="Unassembled WGS sequence"/>
</dbReference>
<dbReference type="Gene3D" id="3.20.20.70">
    <property type="entry name" value="Aldolase class I"/>
    <property type="match status" value="1"/>
</dbReference>
<organism evidence="12 13">
    <name type="scientific">Desulfonatronum thiosulfatophilum</name>
    <dbReference type="NCBI Taxonomy" id="617002"/>
    <lineage>
        <taxon>Bacteria</taxon>
        <taxon>Pseudomonadati</taxon>
        <taxon>Thermodesulfobacteriota</taxon>
        <taxon>Desulfovibrionia</taxon>
        <taxon>Desulfovibrionales</taxon>
        <taxon>Desulfonatronaceae</taxon>
        <taxon>Desulfonatronum</taxon>
    </lineage>
</organism>
<dbReference type="GO" id="GO:0044205">
    <property type="term" value="P:'de novo' UMP biosynthetic process"/>
    <property type="evidence" value="ECO:0007669"/>
    <property type="project" value="UniProtKB-UniRule"/>
</dbReference>
<dbReference type="AlphaFoldDB" id="A0A1G6BYJ8"/>